<dbReference type="InterPro" id="IPR013783">
    <property type="entry name" value="Ig-like_fold"/>
</dbReference>
<feature type="compositionally biased region" description="Polar residues" evidence="1">
    <location>
        <begin position="84"/>
        <end position="122"/>
    </location>
</feature>
<accession>A0AAW0VPD0</accession>
<gene>
    <name evidence="3" type="ORF">OTU49_014500</name>
</gene>
<name>A0AAW0VPD0_CHEQU</name>
<dbReference type="InterPro" id="IPR003599">
    <property type="entry name" value="Ig_sub"/>
</dbReference>
<dbReference type="InterPro" id="IPR007110">
    <property type="entry name" value="Ig-like_dom"/>
</dbReference>
<dbReference type="SMART" id="SM00409">
    <property type="entry name" value="IG"/>
    <property type="match status" value="1"/>
</dbReference>
<protein>
    <recommendedName>
        <fullName evidence="2">Ig-like domain-containing protein</fullName>
    </recommendedName>
</protein>
<evidence type="ECO:0000313" key="4">
    <source>
        <dbReference type="Proteomes" id="UP001445076"/>
    </source>
</evidence>
<dbReference type="GO" id="GO:0050808">
    <property type="term" value="P:synapse organization"/>
    <property type="evidence" value="ECO:0007669"/>
    <property type="project" value="TreeGrafter"/>
</dbReference>
<feature type="non-terminal residue" evidence="3">
    <location>
        <position position="334"/>
    </location>
</feature>
<dbReference type="GO" id="GO:0032589">
    <property type="term" value="C:neuron projection membrane"/>
    <property type="evidence" value="ECO:0007669"/>
    <property type="project" value="TreeGrafter"/>
</dbReference>
<organism evidence="3 4">
    <name type="scientific">Cherax quadricarinatus</name>
    <name type="common">Australian red claw crayfish</name>
    <dbReference type="NCBI Taxonomy" id="27406"/>
    <lineage>
        <taxon>Eukaryota</taxon>
        <taxon>Metazoa</taxon>
        <taxon>Ecdysozoa</taxon>
        <taxon>Arthropoda</taxon>
        <taxon>Crustacea</taxon>
        <taxon>Multicrustacea</taxon>
        <taxon>Malacostraca</taxon>
        <taxon>Eumalacostraca</taxon>
        <taxon>Eucarida</taxon>
        <taxon>Decapoda</taxon>
        <taxon>Pleocyemata</taxon>
        <taxon>Astacidea</taxon>
        <taxon>Parastacoidea</taxon>
        <taxon>Parastacidae</taxon>
        <taxon>Cherax</taxon>
    </lineage>
</organism>
<evidence type="ECO:0000313" key="3">
    <source>
        <dbReference type="EMBL" id="KAK8718751.1"/>
    </source>
</evidence>
<dbReference type="AlphaFoldDB" id="A0AAW0VPD0"/>
<dbReference type="Proteomes" id="UP001445076">
    <property type="component" value="Unassembled WGS sequence"/>
</dbReference>
<feature type="region of interest" description="Disordered" evidence="1">
    <location>
        <begin position="74"/>
        <end position="122"/>
    </location>
</feature>
<dbReference type="FunFam" id="2.60.40.10:FF:000129">
    <property type="entry name" value="CLUMA_CG018772, isoform A"/>
    <property type="match status" value="1"/>
</dbReference>
<comment type="caution">
    <text evidence="3">The sequence shown here is derived from an EMBL/GenBank/DDBJ whole genome shotgun (WGS) entry which is preliminary data.</text>
</comment>
<dbReference type="Gene3D" id="2.60.40.10">
    <property type="entry name" value="Immunoglobulins"/>
    <property type="match status" value="1"/>
</dbReference>
<feature type="non-terminal residue" evidence="3">
    <location>
        <position position="1"/>
    </location>
</feature>
<dbReference type="InterPro" id="IPR037448">
    <property type="entry name" value="Zig-8"/>
</dbReference>
<evidence type="ECO:0000256" key="1">
    <source>
        <dbReference type="SAM" id="MobiDB-lite"/>
    </source>
</evidence>
<proteinExistence type="predicted"/>
<dbReference type="PROSITE" id="PS50835">
    <property type="entry name" value="IG_LIKE"/>
    <property type="match status" value="1"/>
</dbReference>
<dbReference type="Pfam" id="PF07686">
    <property type="entry name" value="V-set"/>
    <property type="match status" value="1"/>
</dbReference>
<feature type="domain" description="Ig-like" evidence="2">
    <location>
        <begin position="204"/>
        <end position="312"/>
    </location>
</feature>
<dbReference type="InterPro" id="IPR013106">
    <property type="entry name" value="Ig_V-set"/>
</dbReference>
<dbReference type="InterPro" id="IPR003598">
    <property type="entry name" value="Ig_sub2"/>
</dbReference>
<sequence>GEAECAARFLSHVPHDDYIPDADADLPDYDADVKLPGRHYPKLPYRLNPSDAFPEPPYLHHVYQHIHDRFYAQPGVSDYDRSQPGVSSYDRSQPGVSSYDRSQPGVSSYDRSQPGVSNYGQHRQSRVNIYGHQKGTQNYDYNQNHVSTEPSYDEYGRPFYDTEDDNWRADEGAGGDDTQHVGTPQSDTTQGAPTEDPEASSTGPRFDRSQPRSVTVQAGKTAVLICRVLNIGDKSVSWMRHEDLHILTVDKYKYSTDGRVGVVYNEGKHEWSLKIQGVREEDSGRYECQVSTKPVLSFIVNLEVLESPVTTSVPLVKLRDVGTPADAPHVEKQG</sequence>
<dbReference type="SMART" id="SM00406">
    <property type="entry name" value="IGv"/>
    <property type="match status" value="1"/>
</dbReference>
<evidence type="ECO:0000259" key="2">
    <source>
        <dbReference type="PROSITE" id="PS50835"/>
    </source>
</evidence>
<keyword evidence="4" id="KW-1185">Reference proteome</keyword>
<reference evidence="3 4" key="1">
    <citation type="journal article" date="2024" name="BMC Genomics">
        <title>Genome assembly of redclaw crayfish (Cherax quadricarinatus) provides insights into its immune adaptation and hypoxia tolerance.</title>
        <authorList>
            <person name="Liu Z."/>
            <person name="Zheng J."/>
            <person name="Li H."/>
            <person name="Fang K."/>
            <person name="Wang S."/>
            <person name="He J."/>
            <person name="Zhou D."/>
            <person name="Weng S."/>
            <person name="Chi M."/>
            <person name="Gu Z."/>
            <person name="He J."/>
            <person name="Li F."/>
            <person name="Wang M."/>
        </authorList>
    </citation>
    <scope>NUCLEOTIDE SEQUENCE [LARGE SCALE GENOMIC DNA]</scope>
    <source>
        <strain evidence="3">ZL_2023a</strain>
    </source>
</reference>
<dbReference type="SMART" id="SM00408">
    <property type="entry name" value="IGc2"/>
    <property type="match status" value="1"/>
</dbReference>
<dbReference type="PANTHER" id="PTHR23279:SF36">
    <property type="entry name" value="DEFECTIVE PROBOSCIS EXTENSION RESPONSE 9, ISOFORM A"/>
    <property type="match status" value="1"/>
</dbReference>
<dbReference type="CDD" id="cd00099">
    <property type="entry name" value="IgV"/>
    <property type="match status" value="1"/>
</dbReference>
<dbReference type="SUPFAM" id="SSF48726">
    <property type="entry name" value="Immunoglobulin"/>
    <property type="match status" value="1"/>
</dbReference>
<feature type="region of interest" description="Disordered" evidence="1">
    <location>
        <begin position="134"/>
        <end position="214"/>
    </location>
</feature>
<dbReference type="InterPro" id="IPR036179">
    <property type="entry name" value="Ig-like_dom_sf"/>
</dbReference>
<feature type="compositionally biased region" description="Polar residues" evidence="1">
    <location>
        <begin position="180"/>
        <end position="192"/>
    </location>
</feature>
<feature type="compositionally biased region" description="Polar residues" evidence="1">
    <location>
        <begin position="134"/>
        <end position="150"/>
    </location>
</feature>
<dbReference type="EMBL" id="JARKIK010004361">
    <property type="protein sequence ID" value="KAK8718751.1"/>
    <property type="molecule type" value="Genomic_DNA"/>
</dbReference>
<dbReference type="PANTHER" id="PTHR23279">
    <property type="entry name" value="DEFECTIVE PROBOSCIS EXTENSION RESPONSE DPR -RELATED"/>
    <property type="match status" value="1"/>
</dbReference>